<accession>A0AC59HSP9</accession>
<evidence type="ECO:0000313" key="2">
    <source>
        <dbReference type="Proteomes" id="UP001317613"/>
    </source>
</evidence>
<organism evidence="1 2">
    <name type="scientific">Enterococcus faecalis</name>
    <name type="common">Streptococcus faecalis</name>
    <dbReference type="NCBI Taxonomy" id="1351"/>
    <lineage>
        <taxon>Bacteria</taxon>
        <taxon>Bacillati</taxon>
        <taxon>Bacillota</taxon>
        <taxon>Bacilli</taxon>
        <taxon>Lactobacillales</taxon>
        <taxon>Enterococcaceae</taxon>
        <taxon>Enterococcus</taxon>
    </lineage>
</organism>
<dbReference type="EMBL" id="AP026729">
    <property type="protein sequence ID" value="BDQ62586.1"/>
    <property type="molecule type" value="Genomic_DNA"/>
</dbReference>
<dbReference type="Proteomes" id="UP001317613">
    <property type="component" value="Chromosome"/>
</dbReference>
<evidence type="ECO:0000313" key="1">
    <source>
        <dbReference type="EMBL" id="BDQ62586.1"/>
    </source>
</evidence>
<name>A0AC59HSP9_ENTFL</name>
<protein>
    <submittedName>
        <fullName evidence="1">Uncharacterized protein</fullName>
    </submittedName>
</protein>
<sequence>MTWGAIATWRMAHDGLLKATEELQQGGAAGTAVEQLIKEVEDYPFL</sequence>
<reference evidence="1" key="1">
    <citation type="submission" date="2022-08" db="EMBL/GenBank/DDBJ databases">
        <title>Molecular epidemiological analysis of five strains of VanD-type vancomycin-resistant Enterococcus faecalis.</title>
        <authorList>
            <person name="Mimura K."/>
            <person name="Hashimoto Y."/>
            <person name="Tomita H."/>
        </authorList>
    </citation>
    <scope>NUCLEOTIDE SEQUENCE</scope>
    <source>
        <strain evidence="1">SVR2332</strain>
    </source>
</reference>
<proteinExistence type="predicted"/>
<gene>
    <name evidence="1" type="ORF">EfsSVR2332_26640</name>
</gene>